<name>A0A918W9U5_9GAMM</name>
<dbReference type="InterPro" id="IPR003675">
    <property type="entry name" value="Rce1/LyrA-like_dom"/>
</dbReference>
<dbReference type="Pfam" id="PF02517">
    <property type="entry name" value="Rce1-like"/>
    <property type="match status" value="1"/>
</dbReference>
<dbReference type="GO" id="GO:0080120">
    <property type="term" value="P:CAAX-box protein maturation"/>
    <property type="evidence" value="ECO:0007669"/>
    <property type="project" value="UniProtKB-ARBA"/>
</dbReference>
<feature type="domain" description="CAAX prenyl protease 2/Lysostaphin resistance protein A-like" evidence="2">
    <location>
        <begin position="131"/>
        <end position="226"/>
    </location>
</feature>
<evidence type="ECO:0000256" key="1">
    <source>
        <dbReference type="SAM" id="Phobius"/>
    </source>
</evidence>
<accession>A0A918W9U5</accession>
<dbReference type="AlphaFoldDB" id="A0A918W9U5"/>
<dbReference type="EMBL" id="BMYD01000004">
    <property type="protein sequence ID" value="GHA86436.1"/>
    <property type="molecule type" value="Genomic_DNA"/>
</dbReference>
<evidence type="ECO:0000259" key="2">
    <source>
        <dbReference type="Pfam" id="PF02517"/>
    </source>
</evidence>
<organism evidence="3 4">
    <name type="scientific">Cognatilysobacter bugurensis</name>
    <dbReference type="NCBI Taxonomy" id="543356"/>
    <lineage>
        <taxon>Bacteria</taxon>
        <taxon>Pseudomonadati</taxon>
        <taxon>Pseudomonadota</taxon>
        <taxon>Gammaproteobacteria</taxon>
        <taxon>Lysobacterales</taxon>
        <taxon>Lysobacteraceae</taxon>
        <taxon>Cognatilysobacter</taxon>
    </lineage>
</organism>
<reference evidence="3" key="1">
    <citation type="journal article" date="2014" name="Int. J. Syst. Evol. Microbiol.">
        <title>Complete genome sequence of Corynebacterium casei LMG S-19264T (=DSM 44701T), isolated from a smear-ripened cheese.</title>
        <authorList>
            <consortium name="US DOE Joint Genome Institute (JGI-PGF)"/>
            <person name="Walter F."/>
            <person name="Albersmeier A."/>
            <person name="Kalinowski J."/>
            <person name="Ruckert C."/>
        </authorList>
    </citation>
    <scope>NUCLEOTIDE SEQUENCE</scope>
    <source>
        <strain evidence="3">KCTC 23077</strain>
    </source>
</reference>
<gene>
    <name evidence="3" type="ORF">GCM10007067_25610</name>
</gene>
<proteinExistence type="predicted"/>
<dbReference type="Proteomes" id="UP000646426">
    <property type="component" value="Unassembled WGS sequence"/>
</dbReference>
<feature type="transmembrane region" description="Helical" evidence="1">
    <location>
        <begin position="169"/>
        <end position="186"/>
    </location>
</feature>
<evidence type="ECO:0000313" key="4">
    <source>
        <dbReference type="Proteomes" id="UP000646426"/>
    </source>
</evidence>
<dbReference type="GO" id="GO:0004175">
    <property type="term" value="F:endopeptidase activity"/>
    <property type="evidence" value="ECO:0007669"/>
    <property type="project" value="UniProtKB-ARBA"/>
</dbReference>
<keyword evidence="1" id="KW-0812">Transmembrane</keyword>
<keyword evidence="1" id="KW-0472">Membrane</keyword>
<sequence length="238" mass="25373">MQALLTARPADSRLRALAELVLVVAAFGAALSMMTVDQAVGGSVAAKLFVLARMAALVLLCTWLLRRSGERWADVGLRRPPRWWSVPLVVTAGFVGFVAIVMIANPLLAALGLDPPRHTDAALRGDLLEYLFWAGPVTWGTAAFGEELLLRGFILDRIAKLIGSPRTPAMLAAVVLQAALFGSLHFHQGLGGVLVTGSIGVLMGLMWLLGGRNLWACIILHGIINSISHYESYTAVAG</sequence>
<keyword evidence="4" id="KW-1185">Reference proteome</keyword>
<feature type="transmembrane region" description="Helical" evidence="1">
    <location>
        <begin position="130"/>
        <end position="149"/>
    </location>
</feature>
<protein>
    <recommendedName>
        <fullName evidence="2">CAAX prenyl protease 2/Lysostaphin resistance protein A-like domain-containing protein</fullName>
    </recommendedName>
</protein>
<evidence type="ECO:0000313" key="3">
    <source>
        <dbReference type="EMBL" id="GHA86436.1"/>
    </source>
</evidence>
<feature type="transmembrane region" description="Helical" evidence="1">
    <location>
        <begin position="16"/>
        <end position="36"/>
    </location>
</feature>
<reference evidence="3" key="2">
    <citation type="submission" date="2020-09" db="EMBL/GenBank/DDBJ databases">
        <authorList>
            <person name="Sun Q."/>
            <person name="Kim S."/>
        </authorList>
    </citation>
    <scope>NUCLEOTIDE SEQUENCE</scope>
    <source>
        <strain evidence="3">KCTC 23077</strain>
    </source>
</reference>
<feature type="transmembrane region" description="Helical" evidence="1">
    <location>
        <begin position="86"/>
        <end position="110"/>
    </location>
</feature>
<comment type="caution">
    <text evidence="3">The sequence shown here is derived from an EMBL/GenBank/DDBJ whole genome shotgun (WGS) entry which is preliminary data.</text>
</comment>
<keyword evidence="1" id="KW-1133">Transmembrane helix</keyword>
<feature type="transmembrane region" description="Helical" evidence="1">
    <location>
        <begin position="48"/>
        <end position="65"/>
    </location>
</feature>
<feature type="transmembrane region" description="Helical" evidence="1">
    <location>
        <begin position="192"/>
        <end position="210"/>
    </location>
</feature>